<accession>A0A9W7VZA1</accession>
<dbReference type="AlphaFoldDB" id="A0A9W7VZA1"/>
<dbReference type="Pfam" id="PF26639">
    <property type="entry name" value="Het-6_barrel"/>
    <property type="match status" value="1"/>
</dbReference>
<evidence type="ECO:0000313" key="2">
    <source>
        <dbReference type="Proteomes" id="UP001138500"/>
    </source>
</evidence>
<sequence>MTLHFLGTTIDGPATTYEQETSFSWSLPLLDHPGKLELMLTIHDASRTAGYYDISVQDLYYRFARDLIFTQGWVVLLCLEPRHEKEGLPSWVPDWSLKPNSPALYRIERFQWSFAYNAAEGFPGFPQVDLEVTGMHFDHIIWTSSIYTGVKQFSDRLDLLRDWQDLIHPEDVASRPYPAGGTRQDAFWRTMFADRYYDKEEPRIVTAADIKDLQDFVSETARDFVEFGADAVIGLNEAMTSHIIAVVERRLFVTSKGYIGLCPEASRIGDEVFVLGSCPAPVVLRSTHAEGGSAGHVSMGHCFVHGIMYGEALTMGLNHTRLYIE</sequence>
<protein>
    <submittedName>
        <fullName evidence="1">HET-domain-containing protein</fullName>
    </submittedName>
</protein>
<dbReference type="Proteomes" id="UP001138500">
    <property type="component" value="Unassembled WGS sequence"/>
</dbReference>
<name>A0A9W7VZA1_9PEZI</name>
<organism evidence="1 2">
    <name type="scientific">Teratosphaeria destructans</name>
    <dbReference type="NCBI Taxonomy" id="418781"/>
    <lineage>
        <taxon>Eukaryota</taxon>
        <taxon>Fungi</taxon>
        <taxon>Dikarya</taxon>
        <taxon>Ascomycota</taxon>
        <taxon>Pezizomycotina</taxon>
        <taxon>Dothideomycetes</taxon>
        <taxon>Dothideomycetidae</taxon>
        <taxon>Mycosphaerellales</taxon>
        <taxon>Teratosphaeriaceae</taxon>
        <taxon>Teratosphaeria</taxon>
    </lineage>
</organism>
<dbReference type="InterPro" id="IPR052895">
    <property type="entry name" value="HetReg/Transcr_Mod"/>
</dbReference>
<proteinExistence type="predicted"/>
<evidence type="ECO:0000313" key="1">
    <source>
        <dbReference type="EMBL" id="KAH9821452.1"/>
    </source>
</evidence>
<dbReference type="OrthoDB" id="2157530at2759"/>
<dbReference type="EMBL" id="RIBY02002256">
    <property type="protein sequence ID" value="KAH9821452.1"/>
    <property type="molecule type" value="Genomic_DNA"/>
</dbReference>
<keyword evidence="2" id="KW-1185">Reference proteome</keyword>
<gene>
    <name evidence="1" type="ORF">Tdes44962_MAKER04942</name>
</gene>
<dbReference type="PANTHER" id="PTHR24148">
    <property type="entry name" value="ANKYRIN REPEAT DOMAIN-CONTAINING PROTEIN 39 HOMOLOG-RELATED"/>
    <property type="match status" value="1"/>
</dbReference>
<comment type="caution">
    <text evidence="1">The sequence shown here is derived from an EMBL/GenBank/DDBJ whole genome shotgun (WGS) entry which is preliminary data.</text>
</comment>
<reference evidence="1 2" key="2">
    <citation type="journal article" date="2021" name="Curr. Genet.">
        <title>Genetic response to nitrogen starvation in the aggressive Eucalyptus foliar pathogen Teratosphaeria destructans.</title>
        <authorList>
            <person name="Havenga M."/>
            <person name="Wingfield B.D."/>
            <person name="Wingfield M.J."/>
            <person name="Dreyer L.L."/>
            <person name="Roets F."/>
            <person name="Aylward J."/>
        </authorList>
    </citation>
    <scope>NUCLEOTIDE SEQUENCE [LARGE SCALE GENOMIC DNA]</scope>
    <source>
        <strain evidence="1">CMW44962</strain>
    </source>
</reference>
<dbReference type="PANTHER" id="PTHR24148:SF77">
    <property type="entry name" value="HETEROKARYON INCOMPATIBILITY DOMAIN-CONTAINING PROTEIN"/>
    <property type="match status" value="1"/>
</dbReference>
<reference evidence="1 2" key="1">
    <citation type="journal article" date="2018" name="IMA Fungus">
        <title>IMA Genome-F 10: Nine draft genome sequences of Claviceps purpurea s.lat., including C. arundinis, C. humidiphila, and C. cf. spartinae, pseudomolecules for the pitch canker pathogen Fusarium circinatum, draft genome of Davidsoniella eucalypti, Grosmannia galeiformis, Quambalaria eucalypti, and Teratosphaeria destructans.</title>
        <authorList>
            <person name="Wingfield B.D."/>
            <person name="Liu M."/>
            <person name="Nguyen H.D."/>
            <person name="Lane F.A."/>
            <person name="Morgan S.W."/>
            <person name="De Vos L."/>
            <person name="Wilken P.M."/>
            <person name="Duong T.A."/>
            <person name="Aylward J."/>
            <person name="Coetzee M.P."/>
            <person name="Dadej K."/>
            <person name="De Beer Z.W."/>
            <person name="Findlay W."/>
            <person name="Havenga M."/>
            <person name="Kolarik M."/>
            <person name="Menzies J.G."/>
            <person name="Naidoo K."/>
            <person name="Pochopski O."/>
            <person name="Shoukouhi P."/>
            <person name="Santana Q.C."/>
            <person name="Seifert K.A."/>
            <person name="Soal N."/>
            <person name="Steenkamp E.T."/>
            <person name="Tatham C.T."/>
            <person name="van der Nest M.A."/>
            <person name="Wingfield M.J."/>
        </authorList>
    </citation>
    <scope>NUCLEOTIDE SEQUENCE [LARGE SCALE GENOMIC DNA]</scope>
    <source>
        <strain evidence="1">CMW44962</strain>
    </source>
</reference>